<organism evidence="1 2">
    <name type="scientific">Rhodococcus globerulus</name>
    <dbReference type="NCBI Taxonomy" id="33008"/>
    <lineage>
        <taxon>Bacteria</taxon>
        <taxon>Bacillati</taxon>
        <taxon>Actinomycetota</taxon>
        <taxon>Actinomycetes</taxon>
        <taxon>Mycobacteriales</taxon>
        <taxon>Nocardiaceae</taxon>
        <taxon>Rhodococcus</taxon>
    </lineage>
</organism>
<gene>
    <name evidence="1" type="ORF">R3Q16_01065</name>
</gene>
<dbReference type="EMBL" id="JAWLKB010000001">
    <property type="protein sequence ID" value="MDV6265178.1"/>
    <property type="molecule type" value="Genomic_DNA"/>
</dbReference>
<keyword evidence="2" id="KW-1185">Reference proteome</keyword>
<keyword evidence="1" id="KW-0378">Hydrolase</keyword>
<evidence type="ECO:0000313" key="2">
    <source>
        <dbReference type="Proteomes" id="UP001185927"/>
    </source>
</evidence>
<dbReference type="Proteomes" id="UP001185927">
    <property type="component" value="Unassembled WGS sequence"/>
</dbReference>
<dbReference type="PANTHER" id="PTHR43028:SF5">
    <property type="entry name" value="3'(2'),5'-BISPHOSPHATE NUCLEOTIDASE 1"/>
    <property type="match status" value="1"/>
</dbReference>
<dbReference type="Gene3D" id="3.40.190.80">
    <property type="match status" value="1"/>
</dbReference>
<dbReference type="Gene3D" id="3.30.540.10">
    <property type="entry name" value="Fructose-1,6-Bisphosphatase, subunit A, domain 1"/>
    <property type="match status" value="1"/>
</dbReference>
<dbReference type="CDD" id="cd01638">
    <property type="entry name" value="CysQ"/>
    <property type="match status" value="1"/>
</dbReference>
<dbReference type="RefSeq" id="WP_317540380.1">
    <property type="nucleotide sequence ID" value="NZ_JAWLKB010000001.1"/>
</dbReference>
<dbReference type="SUPFAM" id="SSF56655">
    <property type="entry name" value="Carbohydrate phosphatase"/>
    <property type="match status" value="1"/>
</dbReference>
<dbReference type="InterPro" id="IPR050725">
    <property type="entry name" value="CysQ/Inositol_MonoPase"/>
</dbReference>
<dbReference type="EC" id="3.1.3.7" evidence="1"/>
<evidence type="ECO:0000313" key="1">
    <source>
        <dbReference type="EMBL" id="MDV6265178.1"/>
    </source>
</evidence>
<dbReference type="PANTHER" id="PTHR43028">
    <property type="entry name" value="3'(2'),5'-BISPHOSPHATE NUCLEOTIDASE 1"/>
    <property type="match status" value="1"/>
</dbReference>
<dbReference type="InterPro" id="IPR000760">
    <property type="entry name" value="Inositol_monophosphatase-like"/>
</dbReference>
<dbReference type="Pfam" id="PF00459">
    <property type="entry name" value="Inositol_P"/>
    <property type="match status" value="1"/>
</dbReference>
<reference evidence="1 2" key="1">
    <citation type="submission" date="2023-10" db="EMBL/GenBank/DDBJ databases">
        <title>Development of a sustainable strategy for remediation of hydrocarbon-contaminated territories based on the waste exchange concept.</title>
        <authorList>
            <person name="Krivoruchko A."/>
        </authorList>
    </citation>
    <scope>NUCLEOTIDE SEQUENCE [LARGE SCALE GENOMIC DNA]</scope>
    <source>
        <strain evidence="1 2">IEGM 1203</strain>
    </source>
</reference>
<comment type="caution">
    <text evidence="1">The sequence shown here is derived from an EMBL/GenBank/DDBJ whole genome shotgun (WGS) entry which is preliminary data.</text>
</comment>
<sequence>MDDHTLAATLAAEAGELLLEIRAEGGAVGDKRANELLLRRLAELRPDDAVLSEESADNPIRLERDRVWIIDPLDGTREYGEPPRSDWAVHVALAVNGTASVGAVALPGADLVLHTGDPCGVPPARTGPLRLAVSRTRPPACVDHLAEHLGSTLVPMGSAGAKAMAVLRGEVDIYAHSGGQYEWDSCAPAAVAAASGLHVSRLDGAPLRYNMPDPYLPDLLICRAEVAEMVLEVLRSQTISDVRP</sequence>
<protein>
    <submittedName>
        <fullName evidence="1">3'(2'),5'-bisphosphate nucleotidase CysQ</fullName>
        <ecNumber evidence="1">3.1.3.7</ecNumber>
    </submittedName>
</protein>
<proteinExistence type="predicted"/>
<name>A0ABU4BM69_RHOGO</name>
<dbReference type="GO" id="GO:0008441">
    <property type="term" value="F:3'(2'),5'-bisphosphate nucleotidase activity"/>
    <property type="evidence" value="ECO:0007669"/>
    <property type="project" value="UniProtKB-EC"/>
</dbReference>
<accession>A0ABU4BM69</accession>